<dbReference type="InParanoid" id="A0A0Q9XF67"/>
<accession>A0A0Q9XF67</accession>
<name>A0A0Q9XF67_DROMO</name>
<sequence length="233" mass="26740">MLRVVIGERFLSMTAPSMSLLSLDEYCLANIFKYLVLDELMVLLGKVHPRIDNAIQRQLRKYRNFEFSMRFPPQYETDQLRMLGKYIQYININVGYSIDQEDVLAILRPLCMGAKESRRIKGLKIQHAKITMEYMDVIRLVAPLLLELDLRCCDVEDSDQLSLLLNSATQLKMLALNNKDVIGLEATLLSRLRILQINWVVGSNLSYVTTISHLFPLLKVAVYQGNLGALYLP</sequence>
<evidence type="ECO:0000313" key="1">
    <source>
        <dbReference type="EMBL" id="KRG02785.1"/>
    </source>
</evidence>
<dbReference type="FunCoup" id="A0A0Q9XF67">
    <property type="interactions" value="3"/>
</dbReference>
<protein>
    <submittedName>
        <fullName evidence="1">Uncharacterized protein, isoform B</fullName>
    </submittedName>
</protein>
<dbReference type="Proteomes" id="UP000009192">
    <property type="component" value="Unassembled WGS sequence"/>
</dbReference>
<dbReference type="AlphaFoldDB" id="A0A0Q9XF67"/>
<dbReference type="EMBL" id="CH933807">
    <property type="protein sequence ID" value="KRG02785.1"/>
    <property type="molecule type" value="Genomic_DNA"/>
</dbReference>
<gene>
    <name evidence="1" type="primary">Dmoj\GI14024</name>
    <name evidence="1" type="ORF">Dmoj_GI14024</name>
</gene>
<dbReference type="KEGG" id="dmo:Dmoj_GI14024"/>
<organism evidence="1 2">
    <name type="scientific">Drosophila mojavensis</name>
    <name type="common">Fruit fly</name>
    <dbReference type="NCBI Taxonomy" id="7230"/>
    <lineage>
        <taxon>Eukaryota</taxon>
        <taxon>Metazoa</taxon>
        <taxon>Ecdysozoa</taxon>
        <taxon>Arthropoda</taxon>
        <taxon>Hexapoda</taxon>
        <taxon>Insecta</taxon>
        <taxon>Pterygota</taxon>
        <taxon>Neoptera</taxon>
        <taxon>Endopterygota</taxon>
        <taxon>Diptera</taxon>
        <taxon>Brachycera</taxon>
        <taxon>Muscomorpha</taxon>
        <taxon>Ephydroidea</taxon>
        <taxon>Drosophilidae</taxon>
        <taxon>Drosophila</taxon>
    </lineage>
</organism>
<dbReference type="OrthoDB" id="549243at2759"/>
<reference evidence="1 2" key="1">
    <citation type="journal article" date="2007" name="Nature">
        <title>Evolution of genes and genomes on the Drosophila phylogeny.</title>
        <authorList>
            <consortium name="Drosophila 12 Genomes Consortium"/>
            <person name="Clark A.G."/>
            <person name="Eisen M.B."/>
            <person name="Smith D.R."/>
            <person name="Bergman C.M."/>
            <person name="Oliver B."/>
            <person name="Markow T.A."/>
            <person name="Kaufman T.C."/>
            <person name="Kellis M."/>
            <person name="Gelbart W."/>
            <person name="Iyer V.N."/>
            <person name="Pollard D.A."/>
            <person name="Sackton T.B."/>
            <person name="Larracuente A.M."/>
            <person name="Singh N.D."/>
            <person name="Abad J.P."/>
            <person name="Abt D.N."/>
            <person name="Adryan B."/>
            <person name="Aguade M."/>
            <person name="Akashi H."/>
            <person name="Anderson W.W."/>
            <person name="Aquadro C.F."/>
            <person name="Ardell D.H."/>
            <person name="Arguello R."/>
            <person name="Artieri C.G."/>
            <person name="Barbash D.A."/>
            <person name="Barker D."/>
            <person name="Barsanti P."/>
            <person name="Batterham P."/>
            <person name="Batzoglou S."/>
            <person name="Begun D."/>
            <person name="Bhutkar A."/>
            <person name="Blanco E."/>
            <person name="Bosak S.A."/>
            <person name="Bradley R.K."/>
            <person name="Brand A.D."/>
            <person name="Brent M.R."/>
            <person name="Brooks A.N."/>
            <person name="Brown R.H."/>
            <person name="Butlin R.K."/>
            <person name="Caggese C."/>
            <person name="Calvi B.R."/>
            <person name="Bernardo de Carvalho A."/>
            <person name="Caspi A."/>
            <person name="Castrezana S."/>
            <person name="Celniker S.E."/>
            <person name="Chang J.L."/>
            <person name="Chapple C."/>
            <person name="Chatterji S."/>
            <person name="Chinwalla A."/>
            <person name="Civetta A."/>
            <person name="Clifton S.W."/>
            <person name="Comeron J.M."/>
            <person name="Costello J.C."/>
            <person name="Coyne J.A."/>
            <person name="Daub J."/>
            <person name="David R.G."/>
            <person name="Delcher A.L."/>
            <person name="Delehaunty K."/>
            <person name="Do C.B."/>
            <person name="Ebling H."/>
            <person name="Edwards K."/>
            <person name="Eickbush T."/>
            <person name="Evans J.D."/>
            <person name="Filipski A."/>
            <person name="Findeiss S."/>
            <person name="Freyhult E."/>
            <person name="Fulton L."/>
            <person name="Fulton R."/>
            <person name="Garcia A.C."/>
            <person name="Gardiner A."/>
            <person name="Garfield D.A."/>
            <person name="Garvin B.E."/>
            <person name="Gibson G."/>
            <person name="Gilbert D."/>
            <person name="Gnerre S."/>
            <person name="Godfrey J."/>
            <person name="Good R."/>
            <person name="Gotea V."/>
            <person name="Gravely B."/>
            <person name="Greenberg A.J."/>
            <person name="Griffiths-Jones S."/>
            <person name="Gross S."/>
            <person name="Guigo R."/>
            <person name="Gustafson E.A."/>
            <person name="Haerty W."/>
            <person name="Hahn M.W."/>
            <person name="Halligan D.L."/>
            <person name="Halpern A.L."/>
            <person name="Halter G.M."/>
            <person name="Han M.V."/>
            <person name="Heger A."/>
            <person name="Hillier L."/>
            <person name="Hinrichs A.S."/>
            <person name="Holmes I."/>
            <person name="Hoskins R.A."/>
            <person name="Hubisz M.J."/>
            <person name="Hultmark D."/>
            <person name="Huntley M.A."/>
            <person name="Jaffe D.B."/>
            <person name="Jagadeeshan S."/>
            <person name="Jeck W.R."/>
            <person name="Johnson J."/>
            <person name="Jones C.D."/>
            <person name="Jordan W.C."/>
            <person name="Karpen G.H."/>
            <person name="Kataoka E."/>
            <person name="Keightley P.D."/>
            <person name="Kheradpour P."/>
            <person name="Kirkness E.F."/>
            <person name="Koerich L.B."/>
            <person name="Kristiansen K."/>
            <person name="Kudrna D."/>
            <person name="Kulathinal R.J."/>
            <person name="Kumar S."/>
            <person name="Kwok R."/>
            <person name="Lander E."/>
            <person name="Langley C.H."/>
            <person name="Lapoint R."/>
            <person name="Lazzaro B.P."/>
            <person name="Lee S.J."/>
            <person name="Levesque L."/>
            <person name="Li R."/>
            <person name="Lin C.F."/>
            <person name="Lin M.F."/>
            <person name="Lindblad-Toh K."/>
            <person name="Llopart A."/>
            <person name="Long M."/>
            <person name="Low L."/>
            <person name="Lozovsky E."/>
            <person name="Lu J."/>
            <person name="Luo M."/>
            <person name="Machado C.A."/>
            <person name="Makalowski W."/>
            <person name="Marzo M."/>
            <person name="Matsuda M."/>
            <person name="Matzkin L."/>
            <person name="McAllister B."/>
            <person name="McBride C.S."/>
            <person name="McKernan B."/>
            <person name="McKernan K."/>
            <person name="Mendez-Lago M."/>
            <person name="Minx P."/>
            <person name="Mollenhauer M.U."/>
            <person name="Montooth K."/>
            <person name="Mount S.M."/>
            <person name="Mu X."/>
            <person name="Myers E."/>
            <person name="Negre B."/>
            <person name="Newfeld S."/>
            <person name="Nielsen R."/>
            <person name="Noor M.A."/>
            <person name="O'Grady P."/>
            <person name="Pachter L."/>
            <person name="Papaceit M."/>
            <person name="Parisi M.J."/>
            <person name="Parisi M."/>
            <person name="Parts L."/>
            <person name="Pedersen J.S."/>
            <person name="Pesole G."/>
            <person name="Phillippy A.M."/>
            <person name="Ponting C.P."/>
            <person name="Pop M."/>
            <person name="Porcelli D."/>
            <person name="Powell J.R."/>
            <person name="Prohaska S."/>
            <person name="Pruitt K."/>
            <person name="Puig M."/>
            <person name="Quesneville H."/>
            <person name="Ram K.R."/>
            <person name="Rand D."/>
            <person name="Rasmussen M.D."/>
            <person name="Reed L.K."/>
            <person name="Reenan R."/>
            <person name="Reily A."/>
            <person name="Remington K.A."/>
            <person name="Rieger T.T."/>
            <person name="Ritchie M.G."/>
            <person name="Robin C."/>
            <person name="Rogers Y.H."/>
            <person name="Rohde C."/>
            <person name="Rozas J."/>
            <person name="Rubenfield M.J."/>
            <person name="Ruiz A."/>
            <person name="Russo S."/>
            <person name="Salzberg S.L."/>
            <person name="Sanchez-Gracia A."/>
            <person name="Saranga D.J."/>
            <person name="Sato H."/>
            <person name="Schaeffer S.W."/>
            <person name="Schatz M.C."/>
            <person name="Schlenke T."/>
            <person name="Schwartz R."/>
            <person name="Segarra C."/>
            <person name="Singh R.S."/>
            <person name="Sirot L."/>
            <person name="Sirota M."/>
            <person name="Sisneros N.B."/>
            <person name="Smith C.D."/>
            <person name="Smith T.F."/>
            <person name="Spieth J."/>
            <person name="Stage D.E."/>
            <person name="Stark A."/>
            <person name="Stephan W."/>
            <person name="Strausberg R.L."/>
            <person name="Strempel S."/>
            <person name="Sturgill D."/>
            <person name="Sutton G."/>
            <person name="Sutton G.G."/>
            <person name="Tao W."/>
            <person name="Teichmann S."/>
            <person name="Tobari Y.N."/>
            <person name="Tomimura Y."/>
            <person name="Tsolas J.M."/>
            <person name="Valente V.L."/>
            <person name="Venter E."/>
            <person name="Venter J.C."/>
            <person name="Vicario S."/>
            <person name="Vieira F.G."/>
            <person name="Vilella A.J."/>
            <person name="Villasante A."/>
            <person name="Walenz B."/>
            <person name="Wang J."/>
            <person name="Wasserman M."/>
            <person name="Watts T."/>
            <person name="Wilson D."/>
            <person name="Wilson R.K."/>
            <person name="Wing R.A."/>
            <person name="Wolfner M.F."/>
            <person name="Wong A."/>
            <person name="Wong G.K."/>
            <person name="Wu C.I."/>
            <person name="Wu G."/>
            <person name="Yamamoto D."/>
            <person name="Yang H.P."/>
            <person name="Yang S.P."/>
            <person name="Yorke J.A."/>
            <person name="Yoshida K."/>
            <person name="Zdobnov E."/>
            <person name="Zhang P."/>
            <person name="Zhang Y."/>
            <person name="Zimin A.V."/>
            <person name="Baldwin J."/>
            <person name="Abdouelleil A."/>
            <person name="Abdulkadir J."/>
            <person name="Abebe A."/>
            <person name="Abera B."/>
            <person name="Abreu J."/>
            <person name="Acer S.C."/>
            <person name="Aftuck L."/>
            <person name="Alexander A."/>
            <person name="An P."/>
            <person name="Anderson E."/>
            <person name="Anderson S."/>
            <person name="Arachi H."/>
            <person name="Azer M."/>
            <person name="Bachantsang P."/>
            <person name="Barry A."/>
            <person name="Bayul T."/>
            <person name="Berlin A."/>
            <person name="Bessette D."/>
            <person name="Bloom T."/>
            <person name="Blye J."/>
            <person name="Boguslavskiy L."/>
            <person name="Bonnet C."/>
            <person name="Boukhgalter B."/>
            <person name="Bourzgui I."/>
            <person name="Brown A."/>
            <person name="Cahill P."/>
            <person name="Channer S."/>
            <person name="Cheshatsang Y."/>
            <person name="Chuda L."/>
            <person name="Citroen M."/>
            <person name="Collymore A."/>
            <person name="Cooke P."/>
            <person name="Costello M."/>
            <person name="D'Aco K."/>
            <person name="Daza R."/>
            <person name="De Haan G."/>
            <person name="DeGray S."/>
            <person name="DeMaso C."/>
            <person name="Dhargay N."/>
            <person name="Dooley K."/>
            <person name="Dooley E."/>
            <person name="Doricent M."/>
            <person name="Dorje P."/>
            <person name="Dorjee K."/>
            <person name="Dupes A."/>
            <person name="Elong R."/>
            <person name="Falk J."/>
            <person name="Farina A."/>
            <person name="Faro S."/>
            <person name="Ferguson D."/>
            <person name="Fisher S."/>
            <person name="Foley C.D."/>
            <person name="Franke A."/>
            <person name="Friedrich D."/>
            <person name="Gadbois L."/>
            <person name="Gearin G."/>
            <person name="Gearin C.R."/>
            <person name="Giannoukos G."/>
            <person name="Goode T."/>
            <person name="Graham J."/>
            <person name="Grandbois E."/>
            <person name="Grewal S."/>
            <person name="Gyaltsen K."/>
            <person name="Hafez N."/>
            <person name="Hagos B."/>
            <person name="Hall J."/>
            <person name="Henson C."/>
            <person name="Hollinger A."/>
            <person name="Honan T."/>
            <person name="Huard M.D."/>
            <person name="Hughes L."/>
            <person name="Hurhula B."/>
            <person name="Husby M.E."/>
            <person name="Kamat A."/>
            <person name="Kanga B."/>
            <person name="Kashin S."/>
            <person name="Khazanovich D."/>
            <person name="Kisner P."/>
            <person name="Lance K."/>
            <person name="Lara M."/>
            <person name="Lee W."/>
            <person name="Lennon N."/>
            <person name="Letendre F."/>
            <person name="LeVine R."/>
            <person name="Lipovsky A."/>
            <person name="Liu X."/>
            <person name="Liu J."/>
            <person name="Liu S."/>
            <person name="Lokyitsang T."/>
            <person name="Lokyitsang Y."/>
            <person name="Lubonja R."/>
            <person name="Lui A."/>
            <person name="MacDonald P."/>
            <person name="Magnisalis V."/>
            <person name="Maru K."/>
            <person name="Matthews C."/>
            <person name="McCusker W."/>
            <person name="McDonough S."/>
            <person name="Mehta T."/>
            <person name="Meldrim J."/>
            <person name="Meneus L."/>
            <person name="Mihai O."/>
            <person name="Mihalev A."/>
            <person name="Mihova T."/>
            <person name="Mittelman R."/>
            <person name="Mlenga V."/>
            <person name="Montmayeur A."/>
            <person name="Mulrain L."/>
            <person name="Navidi A."/>
            <person name="Naylor J."/>
            <person name="Negash T."/>
            <person name="Nguyen T."/>
            <person name="Nguyen N."/>
            <person name="Nicol R."/>
            <person name="Norbu C."/>
            <person name="Norbu N."/>
            <person name="Novod N."/>
            <person name="O'Neill B."/>
            <person name="Osman S."/>
            <person name="Markiewicz E."/>
            <person name="Oyono O.L."/>
            <person name="Patti C."/>
            <person name="Phunkhang P."/>
            <person name="Pierre F."/>
            <person name="Priest M."/>
            <person name="Raghuraman S."/>
            <person name="Rege F."/>
            <person name="Reyes R."/>
            <person name="Rise C."/>
            <person name="Rogov P."/>
            <person name="Ross K."/>
            <person name="Ryan E."/>
            <person name="Settipalli S."/>
            <person name="Shea T."/>
            <person name="Sherpa N."/>
            <person name="Shi L."/>
            <person name="Shih D."/>
            <person name="Sparrow T."/>
            <person name="Spaulding J."/>
            <person name="Stalker J."/>
            <person name="Stange-Thomann N."/>
            <person name="Stavropoulos S."/>
            <person name="Stone C."/>
            <person name="Strader C."/>
            <person name="Tesfaye S."/>
            <person name="Thomson T."/>
            <person name="Thoulutsang Y."/>
            <person name="Thoulutsang D."/>
            <person name="Topham K."/>
            <person name="Topping I."/>
            <person name="Tsamla T."/>
            <person name="Vassiliev H."/>
            <person name="Vo A."/>
            <person name="Wangchuk T."/>
            <person name="Wangdi T."/>
            <person name="Weiand M."/>
            <person name="Wilkinson J."/>
            <person name="Wilson A."/>
            <person name="Yadav S."/>
            <person name="Young G."/>
            <person name="Yu Q."/>
            <person name="Zembek L."/>
            <person name="Zhong D."/>
            <person name="Zimmer A."/>
            <person name="Zwirko Z."/>
            <person name="Jaffe D.B."/>
            <person name="Alvarez P."/>
            <person name="Brockman W."/>
            <person name="Butler J."/>
            <person name="Chin C."/>
            <person name="Gnerre S."/>
            <person name="Grabherr M."/>
            <person name="Kleber M."/>
            <person name="Mauceli E."/>
            <person name="MacCallum I."/>
        </authorList>
    </citation>
    <scope>NUCLEOTIDE SEQUENCE [LARGE SCALE GENOMIC DNA]</scope>
    <source>
        <strain evidence="2">Tucson 15081-1352.22</strain>
    </source>
</reference>
<keyword evidence="2" id="KW-1185">Reference proteome</keyword>
<proteinExistence type="predicted"/>
<evidence type="ECO:0000313" key="2">
    <source>
        <dbReference type="Proteomes" id="UP000009192"/>
    </source>
</evidence>